<evidence type="ECO:0000256" key="4">
    <source>
        <dbReference type="ARBA" id="ARBA00009503"/>
    </source>
</evidence>
<evidence type="ECO:0000256" key="12">
    <source>
        <dbReference type="RuleBase" id="RU361205"/>
    </source>
</evidence>
<keyword evidence="9 12" id="KW-0460">Magnesium</keyword>
<dbReference type="EMBL" id="NHSF01000068">
    <property type="protein sequence ID" value="MBK5931697.1"/>
    <property type="molecule type" value="Genomic_DNA"/>
</dbReference>
<keyword evidence="15" id="KW-1185">Reference proteome</keyword>
<dbReference type="InterPro" id="IPR011005">
    <property type="entry name" value="Dihydropteroate_synth-like_sf"/>
</dbReference>
<dbReference type="InterPro" id="IPR006390">
    <property type="entry name" value="DHP_synth_dom"/>
</dbReference>
<evidence type="ECO:0000256" key="3">
    <source>
        <dbReference type="ARBA" id="ARBA00004763"/>
    </source>
</evidence>
<organism evidence="14 15">
    <name type="scientific">Halochromatium salexigens</name>
    <name type="common">Chromatium salexigens</name>
    <dbReference type="NCBI Taxonomy" id="49447"/>
    <lineage>
        <taxon>Bacteria</taxon>
        <taxon>Pseudomonadati</taxon>
        <taxon>Pseudomonadota</taxon>
        <taxon>Gammaproteobacteria</taxon>
        <taxon>Chromatiales</taxon>
        <taxon>Chromatiaceae</taxon>
        <taxon>Halochromatium</taxon>
    </lineage>
</organism>
<proteinExistence type="inferred from homology"/>
<dbReference type="AlphaFoldDB" id="A0AAJ0XHJ1"/>
<dbReference type="EC" id="2.5.1.15" evidence="5 12"/>
<evidence type="ECO:0000259" key="13">
    <source>
        <dbReference type="PROSITE" id="PS50972"/>
    </source>
</evidence>
<dbReference type="InterPro" id="IPR000489">
    <property type="entry name" value="Pterin-binding_dom"/>
</dbReference>
<dbReference type="FunFam" id="3.20.20.20:FF:000006">
    <property type="entry name" value="Dihydropteroate synthase"/>
    <property type="match status" value="1"/>
</dbReference>
<accession>A0AAJ0XHJ1</accession>
<dbReference type="PROSITE" id="PS00793">
    <property type="entry name" value="DHPS_2"/>
    <property type="match status" value="1"/>
</dbReference>
<reference evidence="14" key="1">
    <citation type="submission" date="2017-05" db="EMBL/GenBank/DDBJ databases">
        <authorList>
            <person name="Imhoff J.F."/>
            <person name="Rahn T."/>
            <person name="Kuenzel S."/>
            <person name="Neulinger S.C."/>
        </authorList>
    </citation>
    <scope>NUCLEOTIDE SEQUENCE</scope>
    <source>
        <strain evidence="14">DSM 4395</strain>
    </source>
</reference>
<dbReference type="InterPro" id="IPR045031">
    <property type="entry name" value="DHP_synth-like"/>
</dbReference>
<evidence type="ECO:0000256" key="2">
    <source>
        <dbReference type="ARBA" id="ARBA00001946"/>
    </source>
</evidence>
<dbReference type="Proteomes" id="UP001296967">
    <property type="component" value="Unassembled WGS sequence"/>
</dbReference>
<comment type="caution">
    <text evidence="14">The sequence shown here is derived from an EMBL/GenBank/DDBJ whole genome shotgun (WGS) entry which is preliminary data.</text>
</comment>
<dbReference type="RefSeq" id="WP_201246535.1">
    <property type="nucleotide sequence ID" value="NZ_NHSF01000068.1"/>
</dbReference>
<comment type="function">
    <text evidence="12">Catalyzes the condensation of para-aminobenzoate (pABA) with 6-hydroxymethyl-7,8-dihydropterin diphosphate (DHPt-PP) to form 7,8-dihydropteroate (H2Pte), the immediate precursor of folate derivatives.</text>
</comment>
<dbReference type="PANTHER" id="PTHR20941:SF1">
    <property type="entry name" value="FOLIC ACID SYNTHESIS PROTEIN FOL1"/>
    <property type="match status" value="1"/>
</dbReference>
<evidence type="ECO:0000313" key="14">
    <source>
        <dbReference type="EMBL" id="MBK5931697.1"/>
    </source>
</evidence>
<dbReference type="PROSITE" id="PS50972">
    <property type="entry name" value="PTERIN_BINDING"/>
    <property type="match status" value="1"/>
</dbReference>
<evidence type="ECO:0000256" key="7">
    <source>
        <dbReference type="ARBA" id="ARBA00022679"/>
    </source>
</evidence>
<evidence type="ECO:0000256" key="10">
    <source>
        <dbReference type="ARBA" id="ARBA00022909"/>
    </source>
</evidence>
<evidence type="ECO:0000256" key="8">
    <source>
        <dbReference type="ARBA" id="ARBA00022723"/>
    </source>
</evidence>
<evidence type="ECO:0000256" key="9">
    <source>
        <dbReference type="ARBA" id="ARBA00022842"/>
    </source>
</evidence>
<reference evidence="14" key="2">
    <citation type="journal article" date="2020" name="Microorganisms">
        <title>Osmotic Adaptation and Compatible Solute Biosynthesis of Phototrophic Bacteria as Revealed from Genome Analyses.</title>
        <authorList>
            <person name="Imhoff J.F."/>
            <person name="Rahn T."/>
            <person name="Kunzel S."/>
            <person name="Keller A."/>
            <person name="Neulinger S.C."/>
        </authorList>
    </citation>
    <scope>NUCLEOTIDE SEQUENCE</scope>
    <source>
        <strain evidence="14">DSM 4395</strain>
    </source>
</reference>
<sequence>MTALQCGDRSLDLTVPRVMGILNVTPDSFSDGGDFVCVARALAHAEQLVAEGAAIIDVGGESTRPGAEPVPEAQEIDRVVPVIEALSRRLEVPISIDTSKPEVMRTAARAGAGMINDVFALQAPGALRVAAETGLPVCLMHMQGLPRTMQHEPRYADVVAEVIDFLRARIHACEQAGIARHRLVLDPGFGFGKRLAHNLTLLARLDRLAELGCPLLVGLSRKSMLGALTGRDVRGRTPAGVAAAVLALARGAAIIRTHDVAATQDAIRVFAAVGAAA</sequence>
<evidence type="ECO:0000256" key="6">
    <source>
        <dbReference type="ARBA" id="ARBA00016919"/>
    </source>
</evidence>
<keyword evidence="10 12" id="KW-0289">Folate biosynthesis</keyword>
<evidence type="ECO:0000313" key="15">
    <source>
        <dbReference type="Proteomes" id="UP001296967"/>
    </source>
</evidence>
<dbReference type="SUPFAM" id="SSF51717">
    <property type="entry name" value="Dihydropteroate synthetase-like"/>
    <property type="match status" value="1"/>
</dbReference>
<dbReference type="Gene3D" id="3.20.20.20">
    <property type="entry name" value="Dihydropteroate synthase-like"/>
    <property type="match status" value="1"/>
</dbReference>
<dbReference type="PANTHER" id="PTHR20941">
    <property type="entry name" value="FOLATE SYNTHESIS PROTEINS"/>
    <property type="match status" value="1"/>
</dbReference>
<dbReference type="NCBIfam" id="TIGR01496">
    <property type="entry name" value="DHPS"/>
    <property type="match status" value="1"/>
</dbReference>
<dbReference type="PROSITE" id="PS00792">
    <property type="entry name" value="DHPS_1"/>
    <property type="match status" value="1"/>
</dbReference>
<dbReference type="GO" id="GO:0046654">
    <property type="term" value="P:tetrahydrofolate biosynthetic process"/>
    <property type="evidence" value="ECO:0007669"/>
    <property type="project" value="TreeGrafter"/>
</dbReference>
<keyword evidence="7 12" id="KW-0808">Transferase</keyword>
<comment type="cofactor">
    <cofactor evidence="2 12">
        <name>Mg(2+)</name>
        <dbReference type="ChEBI" id="CHEBI:18420"/>
    </cofactor>
</comment>
<protein>
    <recommendedName>
        <fullName evidence="6 12">Dihydropteroate synthase</fullName>
        <shortName evidence="12">DHPS</shortName>
        <ecNumber evidence="5 12">2.5.1.15</ecNumber>
    </recommendedName>
    <alternativeName>
        <fullName evidence="11 12">Dihydropteroate pyrophosphorylase</fullName>
    </alternativeName>
</protein>
<dbReference type="GO" id="GO:0046656">
    <property type="term" value="P:folic acid biosynthetic process"/>
    <property type="evidence" value="ECO:0007669"/>
    <property type="project" value="UniProtKB-KW"/>
</dbReference>
<dbReference type="CDD" id="cd00739">
    <property type="entry name" value="DHPS"/>
    <property type="match status" value="1"/>
</dbReference>
<keyword evidence="8 12" id="KW-0479">Metal-binding</keyword>
<comment type="pathway">
    <text evidence="3 12">Cofactor biosynthesis; tetrahydrofolate biosynthesis; 7,8-dihydrofolate from 2-amino-4-hydroxy-6-hydroxymethyl-7,8-dihydropteridine diphosphate and 4-aminobenzoate: step 1/2.</text>
</comment>
<comment type="catalytic activity">
    <reaction evidence="1">
        <text>(7,8-dihydropterin-6-yl)methyl diphosphate + 4-aminobenzoate = 7,8-dihydropteroate + diphosphate</text>
        <dbReference type="Rhea" id="RHEA:19949"/>
        <dbReference type="ChEBI" id="CHEBI:17836"/>
        <dbReference type="ChEBI" id="CHEBI:17839"/>
        <dbReference type="ChEBI" id="CHEBI:33019"/>
        <dbReference type="ChEBI" id="CHEBI:72950"/>
        <dbReference type="EC" id="2.5.1.15"/>
    </reaction>
</comment>
<dbReference type="GO" id="GO:0046872">
    <property type="term" value="F:metal ion binding"/>
    <property type="evidence" value="ECO:0007669"/>
    <property type="project" value="UniProtKB-KW"/>
</dbReference>
<evidence type="ECO:0000256" key="11">
    <source>
        <dbReference type="ARBA" id="ARBA00030193"/>
    </source>
</evidence>
<name>A0AAJ0XHJ1_HALSE</name>
<dbReference type="Pfam" id="PF00809">
    <property type="entry name" value="Pterin_bind"/>
    <property type="match status" value="1"/>
</dbReference>
<evidence type="ECO:0000256" key="1">
    <source>
        <dbReference type="ARBA" id="ARBA00000012"/>
    </source>
</evidence>
<dbReference type="GO" id="GO:0004156">
    <property type="term" value="F:dihydropteroate synthase activity"/>
    <property type="evidence" value="ECO:0007669"/>
    <property type="project" value="UniProtKB-EC"/>
</dbReference>
<feature type="domain" description="Pterin-binding" evidence="13">
    <location>
        <begin position="16"/>
        <end position="268"/>
    </location>
</feature>
<gene>
    <name evidence="14" type="ORF">CCR82_14495</name>
</gene>
<dbReference type="GO" id="GO:0005829">
    <property type="term" value="C:cytosol"/>
    <property type="evidence" value="ECO:0007669"/>
    <property type="project" value="TreeGrafter"/>
</dbReference>
<evidence type="ECO:0000256" key="5">
    <source>
        <dbReference type="ARBA" id="ARBA00012458"/>
    </source>
</evidence>
<comment type="similarity">
    <text evidence="4 12">Belongs to the DHPS family.</text>
</comment>